<organism evidence="1">
    <name type="scientific">Oppiella nova</name>
    <dbReference type="NCBI Taxonomy" id="334625"/>
    <lineage>
        <taxon>Eukaryota</taxon>
        <taxon>Metazoa</taxon>
        <taxon>Ecdysozoa</taxon>
        <taxon>Arthropoda</taxon>
        <taxon>Chelicerata</taxon>
        <taxon>Arachnida</taxon>
        <taxon>Acari</taxon>
        <taxon>Acariformes</taxon>
        <taxon>Sarcoptiformes</taxon>
        <taxon>Oribatida</taxon>
        <taxon>Brachypylina</taxon>
        <taxon>Oppioidea</taxon>
        <taxon>Oppiidae</taxon>
        <taxon>Oppiella</taxon>
    </lineage>
</organism>
<proteinExistence type="predicted"/>
<accession>A0A7R9LTJ4</accession>
<sequence>MFVTAYNADVKDQLTPLAKGCLPVLCSQLDSDDKEYLNLVLLTIISFLFWEFKAFLGKEKKLLTSEDTLSPFAVIIQDCDGLQRLNQINGHRRDKESNNKYYMPTQGERRVEEILALAFHKETRPQERQQSVYVLYTFPEVNPRVKQEQCLGCKKEMDAQKKFVRADTTIFSCHHLNLCRPCAVKGVTKMYNQESDVPTYDYSIKLNEFKEKVFPRLWEQLSTTSALMLLQLILYNDYKIQKSQLIKSALKASLVPQLVNIYETTRDIQTKQLVINLFSVFCLSFESNPKLRKHVLSNNAVIDSILR</sequence>
<evidence type="ECO:0000313" key="1">
    <source>
        <dbReference type="EMBL" id="CAD7647625.1"/>
    </source>
</evidence>
<dbReference type="EMBL" id="OC917643">
    <property type="protein sequence ID" value="CAD7647625.1"/>
    <property type="molecule type" value="Genomic_DNA"/>
</dbReference>
<name>A0A7R9LTJ4_9ACAR</name>
<dbReference type="EMBL" id="CAJPVJ010002818">
    <property type="protein sequence ID" value="CAG2166828.1"/>
    <property type="molecule type" value="Genomic_DNA"/>
</dbReference>
<evidence type="ECO:0000313" key="2">
    <source>
        <dbReference type="Proteomes" id="UP000728032"/>
    </source>
</evidence>
<protein>
    <submittedName>
        <fullName evidence="1">Uncharacterized protein</fullName>
    </submittedName>
</protein>
<gene>
    <name evidence="1" type="ORF">ONB1V03_LOCUS6343</name>
</gene>
<reference evidence="1" key="1">
    <citation type="submission" date="2020-11" db="EMBL/GenBank/DDBJ databases">
        <authorList>
            <person name="Tran Van P."/>
        </authorList>
    </citation>
    <scope>NUCLEOTIDE SEQUENCE</scope>
</reference>
<keyword evidence="2" id="KW-1185">Reference proteome</keyword>
<dbReference type="Proteomes" id="UP000728032">
    <property type="component" value="Unassembled WGS sequence"/>
</dbReference>
<dbReference type="AlphaFoldDB" id="A0A7R9LTJ4"/>
<dbReference type="OrthoDB" id="6528253at2759"/>